<dbReference type="InterPro" id="IPR036421">
    <property type="entry name" value="Fe_dep_repressor_sf"/>
</dbReference>
<dbReference type="PANTHER" id="PTHR33238:SF7">
    <property type="entry name" value="IRON-DEPENDENT TRANSCRIPTIONAL REGULATOR"/>
    <property type="match status" value="1"/>
</dbReference>
<dbReference type="InterPro" id="IPR036390">
    <property type="entry name" value="WH_DNA-bd_sf"/>
</dbReference>
<keyword evidence="2" id="KW-0805">Transcription regulation</keyword>
<evidence type="ECO:0000256" key="4">
    <source>
        <dbReference type="ARBA" id="ARBA00023163"/>
    </source>
</evidence>
<proteinExistence type="inferred from homology"/>
<comment type="similarity">
    <text evidence="1">Belongs to the DtxR/MntR family.</text>
</comment>
<reference evidence="6" key="1">
    <citation type="journal article" date="2020" name="mSystems">
        <title>Genome- and Community-Level Interaction Insights into Carbon Utilization and Element Cycling Functions of Hydrothermarchaeota in Hydrothermal Sediment.</title>
        <authorList>
            <person name="Zhou Z."/>
            <person name="Liu Y."/>
            <person name="Xu W."/>
            <person name="Pan J."/>
            <person name="Luo Z.H."/>
            <person name="Li M."/>
        </authorList>
    </citation>
    <scope>NUCLEOTIDE SEQUENCE [LARGE SCALE GENOMIC DNA]</scope>
    <source>
        <strain evidence="6">SpSt-966</strain>
    </source>
</reference>
<dbReference type="InterPro" id="IPR050536">
    <property type="entry name" value="DtxR_MntR_Metal-Reg"/>
</dbReference>
<dbReference type="InterPro" id="IPR036388">
    <property type="entry name" value="WH-like_DNA-bd_sf"/>
</dbReference>
<keyword evidence="4" id="KW-0804">Transcription</keyword>
<evidence type="ECO:0000313" key="6">
    <source>
        <dbReference type="EMBL" id="HGE75072.1"/>
    </source>
</evidence>
<evidence type="ECO:0000256" key="3">
    <source>
        <dbReference type="ARBA" id="ARBA00023125"/>
    </source>
</evidence>
<dbReference type="SUPFAM" id="SSF46785">
    <property type="entry name" value="Winged helix' DNA-binding domain"/>
    <property type="match status" value="1"/>
</dbReference>
<dbReference type="EMBL" id="DTPE01000122">
    <property type="protein sequence ID" value="HGE75072.1"/>
    <property type="molecule type" value="Genomic_DNA"/>
</dbReference>
<keyword evidence="3" id="KW-0238">DNA-binding</keyword>
<dbReference type="Gene3D" id="1.10.10.10">
    <property type="entry name" value="Winged helix-like DNA-binding domain superfamily/Winged helix DNA-binding domain"/>
    <property type="match status" value="1"/>
</dbReference>
<dbReference type="GO" id="GO:0003677">
    <property type="term" value="F:DNA binding"/>
    <property type="evidence" value="ECO:0007669"/>
    <property type="project" value="UniProtKB-KW"/>
</dbReference>
<dbReference type="Gene3D" id="1.10.60.10">
    <property type="entry name" value="Iron dependent repressor, metal binding and dimerisation domain"/>
    <property type="match status" value="1"/>
</dbReference>
<dbReference type="Pfam" id="PF01325">
    <property type="entry name" value="Fe_dep_repress"/>
    <property type="match status" value="1"/>
</dbReference>
<evidence type="ECO:0000259" key="5">
    <source>
        <dbReference type="PROSITE" id="PS50944"/>
    </source>
</evidence>
<evidence type="ECO:0000256" key="1">
    <source>
        <dbReference type="ARBA" id="ARBA00007871"/>
    </source>
</evidence>
<comment type="caution">
    <text evidence="6">The sequence shown here is derived from an EMBL/GenBank/DDBJ whole genome shotgun (WGS) entry which is preliminary data.</text>
</comment>
<name>A0A7V3REI2_9BACT</name>
<dbReference type="InterPro" id="IPR022689">
    <property type="entry name" value="Iron_dep_repressor"/>
</dbReference>
<gene>
    <name evidence="6" type="ORF">ENX73_02975</name>
</gene>
<dbReference type="InterPro" id="IPR022687">
    <property type="entry name" value="HTH_DTXR"/>
</dbReference>
<dbReference type="InterPro" id="IPR001367">
    <property type="entry name" value="Fe_dep_repressor"/>
</dbReference>
<dbReference type="PROSITE" id="PS50944">
    <property type="entry name" value="HTH_DTXR"/>
    <property type="match status" value="1"/>
</dbReference>
<dbReference type="GO" id="GO:0046983">
    <property type="term" value="F:protein dimerization activity"/>
    <property type="evidence" value="ECO:0007669"/>
    <property type="project" value="InterPro"/>
</dbReference>
<feature type="domain" description="HTH dtxR-type" evidence="5">
    <location>
        <begin position="35"/>
        <end position="96"/>
    </location>
</feature>
<dbReference type="SMART" id="SM00529">
    <property type="entry name" value="HTH_DTXR"/>
    <property type="match status" value="1"/>
</dbReference>
<dbReference type="GO" id="GO:0046914">
    <property type="term" value="F:transition metal ion binding"/>
    <property type="evidence" value="ECO:0007669"/>
    <property type="project" value="InterPro"/>
</dbReference>
<dbReference type="AlphaFoldDB" id="A0A7V3REI2"/>
<dbReference type="GO" id="GO:0003700">
    <property type="term" value="F:DNA-binding transcription factor activity"/>
    <property type="evidence" value="ECO:0007669"/>
    <property type="project" value="InterPro"/>
</dbReference>
<evidence type="ECO:0000256" key="2">
    <source>
        <dbReference type="ARBA" id="ARBA00023015"/>
    </source>
</evidence>
<sequence>MESILLGKFVLCGCLRYHRVEEFVEEVILEDKELLSESCEDYLLDIFMITKYKKIVRIKDVSKNRNVKMPAVTSAMKKLEKAGLISHEKYGYIELTAKGEEIAQNFYDRHKILYDFLVKVLNMDSKTAEIDAHKIEHDLGEESIKKISDFLQFAELMEKKFNIKKCFCFSYFSENKDLPSVEICKEQLPLQFDDSSLTKRTFE</sequence>
<protein>
    <submittedName>
        <fullName evidence="6">Metal-dependent transcriptional regulator</fullName>
    </submittedName>
</protein>
<accession>A0A7V3REI2</accession>
<dbReference type="Pfam" id="PF02742">
    <property type="entry name" value="Fe_dep_repr_C"/>
    <property type="match status" value="1"/>
</dbReference>
<organism evidence="6">
    <name type="scientific">Mesoaciditoga lauensis</name>
    <dbReference type="NCBI Taxonomy" id="1495039"/>
    <lineage>
        <taxon>Bacteria</taxon>
        <taxon>Thermotogati</taxon>
        <taxon>Thermotogota</taxon>
        <taxon>Thermotogae</taxon>
        <taxon>Mesoaciditogales</taxon>
        <taxon>Mesoaciditogaceae</taxon>
        <taxon>Mesoaciditoga</taxon>
    </lineage>
</organism>
<dbReference type="PANTHER" id="PTHR33238">
    <property type="entry name" value="IRON (METAL) DEPENDENT REPRESSOR, DTXR FAMILY"/>
    <property type="match status" value="1"/>
</dbReference>
<dbReference type="SUPFAM" id="SSF47979">
    <property type="entry name" value="Iron-dependent repressor protein, dimerization domain"/>
    <property type="match status" value="1"/>
</dbReference>